<dbReference type="EMBL" id="AVOT02015671">
    <property type="protein sequence ID" value="MBW0500160.1"/>
    <property type="molecule type" value="Genomic_DNA"/>
</dbReference>
<keyword evidence="2" id="KW-1185">Reference proteome</keyword>
<dbReference type="AlphaFoldDB" id="A0A9Q3DC90"/>
<organism evidence="1 2">
    <name type="scientific">Austropuccinia psidii MF-1</name>
    <dbReference type="NCBI Taxonomy" id="1389203"/>
    <lineage>
        <taxon>Eukaryota</taxon>
        <taxon>Fungi</taxon>
        <taxon>Dikarya</taxon>
        <taxon>Basidiomycota</taxon>
        <taxon>Pucciniomycotina</taxon>
        <taxon>Pucciniomycetes</taxon>
        <taxon>Pucciniales</taxon>
        <taxon>Sphaerophragmiaceae</taxon>
        <taxon>Austropuccinia</taxon>
    </lineage>
</organism>
<sequence length="105" mass="12063">MKQKLINLLHKDTDAFATDKEALGAIIGNKVDIILNVEKTYPPILRRPEYPASQRAREALEFQIDEFMNLGVLRKVRDNEQVEVTTPLFTAWHNGKSRMVVTLEL</sequence>
<evidence type="ECO:0000313" key="1">
    <source>
        <dbReference type="EMBL" id="MBW0500160.1"/>
    </source>
</evidence>
<proteinExistence type="predicted"/>
<protein>
    <submittedName>
        <fullName evidence="1">Uncharacterized protein</fullName>
    </submittedName>
</protein>
<gene>
    <name evidence="1" type="ORF">O181_039875</name>
</gene>
<name>A0A9Q3DC90_9BASI</name>
<dbReference type="Proteomes" id="UP000765509">
    <property type="component" value="Unassembled WGS sequence"/>
</dbReference>
<evidence type="ECO:0000313" key="2">
    <source>
        <dbReference type="Proteomes" id="UP000765509"/>
    </source>
</evidence>
<comment type="caution">
    <text evidence="1">The sequence shown here is derived from an EMBL/GenBank/DDBJ whole genome shotgun (WGS) entry which is preliminary data.</text>
</comment>
<accession>A0A9Q3DC90</accession>
<reference evidence="1" key="1">
    <citation type="submission" date="2021-03" db="EMBL/GenBank/DDBJ databases">
        <title>Draft genome sequence of rust myrtle Austropuccinia psidii MF-1, a brazilian biotype.</title>
        <authorList>
            <person name="Quecine M.C."/>
            <person name="Pachon D.M.R."/>
            <person name="Bonatelli M.L."/>
            <person name="Correr F.H."/>
            <person name="Franceschini L.M."/>
            <person name="Leite T.F."/>
            <person name="Margarido G.R.A."/>
            <person name="Almeida C.A."/>
            <person name="Ferrarezi J.A."/>
            <person name="Labate C.A."/>
        </authorList>
    </citation>
    <scope>NUCLEOTIDE SEQUENCE</scope>
    <source>
        <strain evidence="1">MF-1</strain>
    </source>
</reference>
<dbReference type="OrthoDB" id="2595244at2759"/>